<reference evidence="2" key="1">
    <citation type="submission" date="2019-07" db="EMBL/GenBank/DDBJ databases">
        <title>Toxilogical consequences of a new and cryptic species of cyanobacteria (Komarekiella delphini-convector) recovered from the epidermis of a bottlenose dolphin and 1500 ft. in the air.</title>
        <authorList>
            <person name="Brown A.O."/>
            <person name="Dvorak P."/>
            <person name="Villanueva C.D."/>
            <person name="Foss A.J."/>
            <person name="Garvey A.D."/>
            <person name="Gibson Q.A."/>
            <person name="Johansen J.R."/>
            <person name="Casamatta D.A."/>
        </authorList>
    </citation>
    <scope>NUCLEOTIDE SEQUENCE</scope>
    <source>
        <strain evidence="2">SJRDD-AB1</strain>
    </source>
</reference>
<dbReference type="EMBL" id="VJXY01000005">
    <property type="protein sequence ID" value="MBD6615513.1"/>
    <property type="molecule type" value="Genomic_DNA"/>
</dbReference>
<protein>
    <submittedName>
        <fullName evidence="2">CHAT domain-containing protein</fullName>
    </submittedName>
</protein>
<dbReference type="PANTHER" id="PTHR10098">
    <property type="entry name" value="RAPSYN-RELATED"/>
    <property type="match status" value="1"/>
</dbReference>
<dbReference type="AlphaFoldDB" id="A0AA40SUH6"/>
<feature type="domain" description="CHAT" evidence="1">
    <location>
        <begin position="166"/>
        <end position="458"/>
    </location>
</feature>
<proteinExistence type="predicted"/>
<dbReference type="InterPro" id="IPR024983">
    <property type="entry name" value="CHAT_dom"/>
</dbReference>
<comment type="caution">
    <text evidence="2">The sequence shown here is derived from an EMBL/GenBank/DDBJ whole genome shotgun (WGS) entry which is preliminary data.</text>
</comment>
<dbReference type="Pfam" id="PF12770">
    <property type="entry name" value="CHAT"/>
    <property type="match status" value="1"/>
</dbReference>
<name>A0AA40SUH6_9NOST</name>
<evidence type="ECO:0000259" key="1">
    <source>
        <dbReference type="Pfam" id="PF12770"/>
    </source>
</evidence>
<keyword evidence="3" id="KW-1185">Reference proteome</keyword>
<dbReference type="PANTHER" id="PTHR10098:SF112">
    <property type="entry name" value="SLR0380 PROTEIN"/>
    <property type="match status" value="1"/>
</dbReference>
<gene>
    <name evidence="2" type="ORF">FNW02_06585</name>
</gene>
<accession>A0AA40SUH6</accession>
<sequence length="460" mass="51011">MKHLQLPTAIAVMNKINFLTLTFLITGLINPTPVSAEAITSSQAISNLSLQAPNVPVPKDVVAEQEKIWKKTYENYIGSSFSNELMTAKAISYTLRRIKTQTGKNSAVVYLIPTEKQLKILLVTPKNNPVTKNIQAANKEALLKITKQFQTELSNPREVDNTNYLASAKQLYQWLIAPIEKDLKAENIDTLVFCVGVGLRSVPFSALHDGKQFLVEKYSVSLIPAFSLTDTRHSDIRNFSVLAMGASQFKNLEPLPAVPIELSTIVQNKGGSHFLNDKFTLENLRSQRKQKPYKIIHLATHGVFQPGSASNSYIQFWNTKLQLNQLRQLQLNIPPVELLVLSACRTALGDQQAELGFSGLALEAGVKSAMGSLWSVSDAGTLALMTEFYKHLRTSPIKAEALRQTQIGMLNKQIQIKQGQLRQAGLRAGTPLPPEIAQLGDFNLSHPYYWAAFTMIGSPW</sequence>
<evidence type="ECO:0000313" key="2">
    <source>
        <dbReference type="EMBL" id="MBD6615513.1"/>
    </source>
</evidence>
<organism evidence="2 3">
    <name type="scientific">Komarekiella delphini-convector SJRDD-AB1</name>
    <dbReference type="NCBI Taxonomy" id="2593771"/>
    <lineage>
        <taxon>Bacteria</taxon>
        <taxon>Bacillati</taxon>
        <taxon>Cyanobacteriota</taxon>
        <taxon>Cyanophyceae</taxon>
        <taxon>Nostocales</taxon>
        <taxon>Nostocaceae</taxon>
        <taxon>Komarekiella</taxon>
        <taxon>Komarekiella delphini-convector</taxon>
    </lineage>
</organism>
<dbReference type="RefSeq" id="WP_191756764.1">
    <property type="nucleotide sequence ID" value="NZ_VJXY01000005.1"/>
</dbReference>
<evidence type="ECO:0000313" key="3">
    <source>
        <dbReference type="Proteomes" id="UP001165986"/>
    </source>
</evidence>
<dbReference type="Proteomes" id="UP001165986">
    <property type="component" value="Unassembled WGS sequence"/>
</dbReference>